<feature type="domain" description="RimM N-terminal" evidence="6">
    <location>
        <begin position="4"/>
        <end position="81"/>
    </location>
</feature>
<protein>
    <recommendedName>
        <fullName evidence="5">Ribosome maturation factor RimM</fullName>
    </recommendedName>
</protein>
<dbReference type="Gene3D" id="2.40.30.60">
    <property type="entry name" value="RimM"/>
    <property type="match status" value="1"/>
</dbReference>
<keyword evidence="2 5" id="KW-0690">Ribosome biogenesis</keyword>
<comment type="caution">
    <text evidence="8">The sequence shown here is derived from an EMBL/GenBank/DDBJ whole genome shotgun (WGS) entry which is preliminary data.</text>
</comment>
<dbReference type="PANTHER" id="PTHR33692:SF1">
    <property type="entry name" value="RIBOSOME MATURATION FACTOR RIMM"/>
    <property type="match status" value="1"/>
</dbReference>
<dbReference type="AlphaFoldDB" id="A0A8J3VHH4"/>
<dbReference type="InterPro" id="IPR036976">
    <property type="entry name" value="RimM_N_sf"/>
</dbReference>
<evidence type="ECO:0000256" key="3">
    <source>
        <dbReference type="ARBA" id="ARBA00022552"/>
    </source>
</evidence>
<dbReference type="GO" id="GO:0006364">
    <property type="term" value="P:rRNA processing"/>
    <property type="evidence" value="ECO:0007669"/>
    <property type="project" value="UniProtKB-UniRule"/>
</dbReference>
<dbReference type="InterPro" id="IPR009000">
    <property type="entry name" value="Transl_B-barrel_sf"/>
</dbReference>
<dbReference type="GO" id="GO:0005840">
    <property type="term" value="C:ribosome"/>
    <property type="evidence" value="ECO:0007669"/>
    <property type="project" value="InterPro"/>
</dbReference>
<dbReference type="NCBIfam" id="TIGR02273">
    <property type="entry name" value="16S_RimM"/>
    <property type="match status" value="1"/>
</dbReference>
<dbReference type="InterPro" id="IPR011961">
    <property type="entry name" value="RimM"/>
</dbReference>
<dbReference type="InterPro" id="IPR056792">
    <property type="entry name" value="PRC_RimM"/>
</dbReference>
<comment type="subcellular location">
    <subcellularLocation>
        <location evidence="5">Cytoplasm</location>
    </subcellularLocation>
</comment>
<organism evidence="8 9">
    <name type="scientific">Rhizocola hellebori</name>
    <dbReference type="NCBI Taxonomy" id="1392758"/>
    <lineage>
        <taxon>Bacteria</taxon>
        <taxon>Bacillati</taxon>
        <taxon>Actinomycetota</taxon>
        <taxon>Actinomycetes</taxon>
        <taxon>Micromonosporales</taxon>
        <taxon>Micromonosporaceae</taxon>
        <taxon>Rhizocola</taxon>
    </lineage>
</organism>
<dbReference type="Proteomes" id="UP000612899">
    <property type="component" value="Unassembled WGS sequence"/>
</dbReference>
<dbReference type="Pfam" id="PF24986">
    <property type="entry name" value="PRC_RimM"/>
    <property type="match status" value="1"/>
</dbReference>
<comment type="subunit">
    <text evidence="5">Binds ribosomal protein uS19.</text>
</comment>
<dbReference type="SUPFAM" id="SSF50346">
    <property type="entry name" value="PRC-barrel domain"/>
    <property type="match status" value="1"/>
</dbReference>
<accession>A0A8J3VHH4</accession>
<reference evidence="8" key="1">
    <citation type="submission" date="2021-01" db="EMBL/GenBank/DDBJ databases">
        <title>Whole genome shotgun sequence of Rhizocola hellebori NBRC 109834.</title>
        <authorList>
            <person name="Komaki H."/>
            <person name="Tamura T."/>
        </authorList>
    </citation>
    <scope>NUCLEOTIDE SEQUENCE</scope>
    <source>
        <strain evidence="8">NBRC 109834</strain>
    </source>
</reference>
<gene>
    <name evidence="5 8" type="primary">rimM</name>
    <name evidence="8" type="ORF">Rhe02_41230</name>
</gene>
<evidence type="ECO:0000259" key="6">
    <source>
        <dbReference type="Pfam" id="PF01782"/>
    </source>
</evidence>
<keyword evidence="3 5" id="KW-0698">rRNA processing</keyword>
<dbReference type="SUPFAM" id="SSF50447">
    <property type="entry name" value="Translation proteins"/>
    <property type="match status" value="1"/>
</dbReference>
<dbReference type="HAMAP" id="MF_00014">
    <property type="entry name" value="Ribosome_mat_RimM"/>
    <property type="match status" value="1"/>
</dbReference>
<dbReference type="GO" id="GO:0042274">
    <property type="term" value="P:ribosomal small subunit biogenesis"/>
    <property type="evidence" value="ECO:0007669"/>
    <property type="project" value="UniProtKB-UniRule"/>
</dbReference>
<dbReference type="Gene3D" id="2.30.30.240">
    <property type="entry name" value="PRC-barrel domain"/>
    <property type="match status" value="1"/>
</dbReference>
<dbReference type="GO" id="GO:0043022">
    <property type="term" value="F:ribosome binding"/>
    <property type="evidence" value="ECO:0007669"/>
    <property type="project" value="InterPro"/>
</dbReference>
<dbReference type="PANTHER" id="PTHR33692">
    <property type="entry name" value="RIBOSOME MATURATION FACTOR RIMM"/>
    <property type="match status" value="1"/>
</dbReference>
<feature type="domain" description="Ribosome maturation factor RimM PRC barrel" evidence="7">
    <location>
        <begin position="96"/>
        <end position="163"/>
    </location>
</feature>
<name>A0A8J3VHH4_9ACTN</name>
<sequence>MLLTVGQIVRPHGIRGEVIVDSRTDEPELRFREGSVLIAGSSRLTITSVRPHLGRFLVFFEEIPDREAAEAMRGQVLEVDSASVAPPVDPEEFHDHQLVGLAVVTVSGEEVGSITRVNHAPGADLLQVKRPDGRTTLVPFVRAIVPTVDLEKRQVIIDPPGGLLEL</sequence>
<evidence type="ECO:0000313" key="9">
    <source>
        <dbReference type="Proteomes" id="UP000612899"/>
    </source>
</evidence>
<evidence type="ECO:0000256" key="5">
    <source>
        <dbReference type="HAMAP-Rule" id="MF_00014"/>
    </source>
</evidence>
<evidence type="ECO:0000256" key="1">
    <source>
        <dbReference type="ARBA" id="ARBA00022490"/>
    </source>
</evidence>
<dbReference type="Pfam" id="PF01782">
    <property type="entry name" value="RimM"/>
    <property type="match status" value="1"/>
</dbReference>
<keyword evidence="1 5" id="KW-0963">Cytoplasm</keyword>
<comment type="function">
    <text evidence="5">An accessory protein needed during the final step in the assembly of 30S ribosomal subunit, possibly for assembly of the head region. Essential for efficient processing of 16S rRNA. May be needed both before and after RbfA during the maturation of 16S rRNA. It has affinity for free ribosomal 30S subunits but not for 70S ribosomes.</text>
</comment>
<evidence type="ECO:0000259" key="7">
    <source>
        <dbReference type="Pfam" id="PF24986"/>
    </source>
</evidence>
<proteinExistence type="inferred from homology"/>
<evidence type="ECO:0000256" key="2">
    <source>
        <dbReference type="ARBA" id="ARBA00022517"/>
    </source>
</evidence>
<dbReference type="RefSeq" id="WP_203909875.1">
    <property type="nucleotide sequence ID" value="NZ_BONY01000023.1"/>
</dbReference>
<comment type="domain">
    <text evidence="5">The PRC barrel domain binds ribosomal protein uS19.</text>
</comment>
<evidence type="ECO:0000313" key="8">
    <source>
        <dbReference type="EMBL" id="GIH06056.1"/>
    </source>
</evidence>
<dbReference type="GO" id="GO:0005737">
    <property type="term" value="C:cytoplasm"/>
    <property type="evidence" value="ECO:0007669"/>
    <property type="project" value="UniProtKB-SubCell"/>
</dbReference>
<dbReference type="InterPro" id="IPR011033">
    <property type="entry name" value="PRC_barrel-like_sf"/>
</dbReference>
<evidence type="ECO:0000256" key="4">
    <source>
        <dbReference type="ARBA" id="ARBA00023186"/>
    </source>
</evidence>
<comment type="similarity">
    <text evidence="5">Belongs to the RimM family.</text>
</comment>
<keyword evidence="4 5" id="KW-0143">Chaperone</keyword>
<dbReference type="EMBL" id="BONY01000023">
    <property type="protein sequence ID" value="GIH06056.1"/>
    <property type="molecule type" value="Genomic_DNA"/>
</dbReference>
<keyword evidence="9" id="KW-1185">Reference proteome</keyword>
<dbReference type="InterPro" id="IPR002676">
    <property type="entry name" value="RimM_N"/>
</dbReference>